<protein>
    <submittedName>
        <fullName evidence="1">Uncharacterized protein</fullName>
    </submittedName>
</protein>
<dbReference type="Pfam" id="PF19385">
    <property type="entry name" value="DUF5960"/>
    <property type="match status" value="1"/>
</dbReference>
<accession>A0A2X1Y096</accession>
<name>A0A2X1Y096_9FIRM</name>
<dbReference type="STRING" id="54005.HMPREF3229_01301"/>
<dbReference type="EMBL" id="UATM01000032">
    <property type="protein sequence ID" value="SPY48417.1"/>
    <property type="molecule type" value="Genomic_DNA"/>
</dbReference>
<dbReference type="RefSeq" id="WP_112890099.1">
    <property type="nucleotide sequence ID" value="NZ_CP068103.1"/>
</dbReference>
<proteinExistence type="predicted"/>
<dbReference type="AlphaFoldDB" id="A0A2X1Y096"/>
<dbReference type="InterPro" id="IPR046004">
    <property type="entry name" value="DUF5960"/>
</dbReference>
<organism evidence="1 2">
    <name type="scientific">Peptoniphilus harei</name>
    <dbReference type="NCBI Taxonomy" id="54005"/>
    <lineage>
        <taxon>Bacteria</taxon>
        <taxon>Bacillati</taxon>
        <taxon>Bacillota</taxon>
        <taxon>Tissierellia</taxon>
        <taxon>Tissierellales</taxon>
        <taxon>Peptoniphilaceae</taxon>
        <taxon>Peptoniphilus</taxon>
    </lineage>
</organism>
<dbReference type="OrthoDB" id="1698005at2"/>
<reference evidence="1 2" key="1">
    <citation type="submission" date="2018-06" db="EMBL/GenBank/DDBJ databases">
        <authorList>
            <consortium name="Pathogen Informatics"/>
            <person name="Doyle S."/>
        </authorList>
    </citation>
    <scope>NUCLEOTIDE SEQUENCE [LARGE SCALE GENOMIC DNA]</scope>
    <source>
        <strain evidence="1 2">NCTC13076</strain>
    </source>
</reference>
<dbReference type="GeneID" id="83862975"/>
<dbReference type="Proteomes" id="UP000250070">
    <property type="component" value="Unassembled WGS sequence"/>
</dbReference>
<evidence type="ECO:0000313" key="2">
    <source>
        <dbReference type="Proteomes" id="UP000250070"/>
    </source>
</evidence>
<evidence type="ECO:0000313" key="1">
    <source>
        <dbReference type="EMBL" id="SPY48417.1"/>
    </source>
</evidence>
<sequence length="104" mass="12472">MKDLEKNSLQFDYFSINYKNFEETFYKFSNISVPLIFLTDDLLLHMISTGHPYFLLNSKNSADDRDHYFVFKKLTSSENNFISQFEYLGQISPLYFEDKFYGKK</sequence>
<gene>
    <name evidence="1" type="ORF">NCTC13076_01500</name>
</gene>